<dbReference type="GO" id="GO:0005829">
    <property type="term" value="C:cytosol"/>
    <property type="evidence" value="ECO:0007669"/>
    <property type="project" value="TreeGrafter"/>
</dbReference>
<dbReference type="EMBL" id="SCKX01000001">
    <property type="protein sequence ID" value="RWZ78526.1"/>
    <property type="molecule type" value="Genomic_DNA"/>
</dbReference>
<evidence type="ECO:0000256" key="1">
    <source>
        <dbReference type="ARBA" id="ARBA00022801"/>
    </source>
</evidence>
<dbReference type="Proteomes" id="UP000289257">
    <property type="component" value="Unassembled WGS sequence"/>
</dbReference>
<dbReference type="CDD" id="cd07067">
    <property type="entry name" value="HP_PGM_like"/>
    <property type="match status" value="1"/>
</dbReference>
<keyword evidence="1" id="KW-0378">Hydrolase</keyword>
<feature type="binding site" evidence="3">
    <location>
        <begin position="7"/>
        <end position="14"/>
    </location>
    <ligand>
        <name>substrate</name>
    </ligand>
</feature>
<evidence type="ECO:0000313" key="5">
    <source>
        <dbReference type="Proteomes" id="UP000289257"/>
    </source>
</evidence>
<reference evidence="4" key="1">
    <citation type="submission" date="2019-01" db="EMBL/GenBank/DDBJ databases">
        <title>Genomic signatures and co-occurrence patterns of the ultra-small Saccharimodia (Patescibacteria phylum) suggest a symbiotic lifestyle.</title>
        <authorList>
            <person name="Lemos L."/>
            <person name="Medeiros J."/>
            <person name="Andreote F."/>
            <person name="Fernandes G."/>
            <person name="Varani A."/>
            <person name="Oliveira G."/>
            <person name="Pylro V."/>
        </authorList>
    </citation>
    <scope>NUCLEOTIDE SEQUENCE [LARGE SCALE GENOMIC DNA]</scope>
    <source>
        <strain evidence="4">AMD02</strain>
    </source>
</reference>
<evidence type="ECO:0000256" key="2">
    <source>
        <dbReference type="PIRSR" id="PIRSR613078-1"/>
    </source>
</evidence>
<feature type="active site" description="Proton donor/acceptor" evidence="2">
    <location>
        <position position="86"/>
    </location>
</feature>
<feature type="active site" description="Tele-phosphohistidine intermediate" evidence="2">
    <location>
        <position position="8"/>
    </location>
</feature>
<accession>A0A4Q0AHP2</accession>
<name>A0A4Q0AHP2_9BACT</name>
<dbReference type="PANTHER" id="PTHR46517">
    <property type="entry name" value="FRUCTOSE-2,6-BISPHOSPHATASE TIGAR"/>
    <property type="match status" value="1"/>
</dbReference>
<dbReference type="GO" id="GO:0004331">
    <property type="term" value="F:fructose-2,6-bisphosphate 2-phosphatase activity"/>
    <property type="evidence" value="ECO:0007669"/>
    <property type="project" value="TreeGrafter"/>
</dbReference>
<dbReference type="InterPro" id="IPR013078">
    <property type="entry name" value="His_Pase_superF_clade-1"/>
</dbReference>
<dbReference type="GO" id="GO:0045820">
    <property type="term" value="P:negative regulation of glycolytic process"/>
    <property type="evidence" value="ECO:0007669"/>
    <property type="project" value="TreeGrafter"/>
</dbReference>
<gene>
    <name evidence="4" type="ORF">EOT05_02115</name>
</gene>
<feature type="binding site" evidence="3">
    <location>
        <position position="97"/>
    </location>
    <ligand>
        <name>substrate</name>
    </ligand>
</feature>
<evidence type="ECO:0000256" key="3">
    <source>
        <dbReference type="PIRSR" id="PIRSR613078-2"/>
    </source>
</evidence>
<protein>
    <submittedName>
        <fullName evidence="4">Histidine phosphatase family protein</fullName>
    </submittedName>
</protein>
<comment type="caution">
    <text evidence="4">The sequence shown here is derived from an EMBL/GenBank/DDBJ whole genome shotgun (WGS) entry which is preliminary data.</text>
</comment>
<feature type="binding site" evidence="3">
    <location>
        <begin position="20"/>
        <end position="21"/>
    </location>
    <ligand>
        <name>substrate</name>
    </ligand>
</feature>
<evidence type="ECO:0000313" key="4">
    <source>
        <dbReference type="EMBL" id="RWZ78526.1"/>
    </source>
</evidence>
<dbReference type="InterPro" id="IPR029033">
    <property type="entry name" value="His_PPase_superfam"/>
</dbReference>
<dbReference type="Pfam" id="PF00300">
    <property type="entry name" value="His_Phos_1"/>
    <property type="match status" value="1"/>
</dbReference>
<dbReference type="AlphaFoldDB" id="A0A4Q0AHP2"/>
<dbReference type="Gene3D" id="3.40.50.1240">
    <property type="entry name" value="Phosphoglycerate mutase-like"/>
    <property type="match status" value="1"/>
</dbReference>
<feature type="binding site" evidence="3">
    <location>
        <position position="59"/>
    </location>
    <ligand>
        <name>substrate</name>
    </ligand>
</feature>
<dbReference type="InterPro" id="IPR051695">
    <property type="entry name" value="Phosphoglycerate_Mutase"/>
</dbReference>
<dbReference type="PANTHER" id="PTHR46517:SF1">
    <property type="entry name" value="FRUCTOSE-2,6-BISPHOSPHATASE TIGAR"/>
    <property type="match status" value="1"/>
</dbReference>
<sequence>MHLYFIRHGESTSNYGDLITGQQDVPLTNLGRLQALAAGQTIAAQGITIDHIICSHLMRAHDTAKIIAKEIGFPEDKIQVNDLVIERSFGALEGQPKMNPAKLDDDLIKASGGELDPQIRERAQKLLDSLKGTTGNVLIVSHTGFGRRLRAVIEEIPTQYSHNFKNAHLTDLGEIR</sequence>
<dbReference type="SUPFAM" id="SSF53254">
    <property type="entry name" value="Phosphoglycerate mutase-like"/>
    <property type="match status" value="1"/>
</dbReference>
<keyword evidence="5" id="KW-1185">Reference proteome</keyword>
<organism evidence="4 5">
    <name type="scientific">Candidatus Microsaccharimonas sossegonensis</name>
    <dbReference type="NCBI Taxonomy" id="2506948"/>
    <lineage>
        <taxon>Bacteria</taxon>
        <taxon>Candidatus Saccharimonadota</taxon>
        <taxon>Candidatus Saccharimonadia</taxon>
        <taxon>Candidatus Saccharimonadales</taxon>
        <taxon>Candidatus Saccharimonadaceae</taxon>
        <taxon>Candidatus Microsaccharimonas</taxon>
    </lineage>
</organism>
<dbReference type="SMART" id="SM00855">
    <property type="entry name" value="PGAM"/>
    <property type="match status" value="1"/>
</dbReference>
<proteinExistence type="predicted"/>
<dbReference type="GO" id="GO:0043456">
    <property type="term" value="P:regulation of pentose-phosphate shunt"/>
    <property type="evidence" value="ECO:0007669"/>
    <property type="project" value="TreeGrafter"/>
</dbReference>